<feature type="non-terminal residue" evidence="1">
    <location>
        <position position="163"/>
    </location>
</feature>
<gene>
    <name evidence="1" type="ORF">S03H2_25306</name>
</gene>
<dbReference type="SUPFAM" id="SSF56349">
    <property type="entry name" value="DNA breaking-rejoining enzymes"/>
    <property type="match status" value="1"/>
</dbReference>
<sequence>DKMGSKIDEALENLKERLSSPRLRAPTTIDGYLRTSRRFFKYLGGGEEPTDKDFRHYFSYRRENNICERFLKTEFYHLKKLALANNWSWPFTADDIPYSEEEPNAPAMMPDDIEKLIMAQHHYLKSERFFLAVFTTWGCRREEGARIRKRDFDDESILIRTAK</sequence>
<dbReference type="EMBL" id="BARU01014289">
    <property type="protein sequence ID" value="GAH31999.1"/>
    <property type="molecule type" value="Genomic_DNA"/>
</dbReference>
<organism evidence="1">
    <name type="scientific">marine sediment metagenome</name>
    <dbReference type="NCBI Taxonomy" id="412755"/>
    <lineage>
        <taxon>unclassified sequences</taxon>
        <taxon>metagenomes</taxon>
        <taxon>ecological metagenomes</taxon>
    </lineage>
</organism>
<protein>
    <recommendedName>
        <fullName evidence="2">Tyr recombinase domain-containing protein</fullName>
    </recommendedName>
</protein>
<evidence type="ECO:0000313" key="1">
    <source>
        <dbReference type="EMBL" id="GAH31999.1"/>
    </source>
</evidence>
<comment type="caution">
    <text evidence="1">The sequence shown here is derived from an EMBL/GenBank/DDBJ whole genome shotgun (WGS) entry which is preliminary data.</text>
</comment>
<feature type="non-terminal residue" evidence="1">
    <location>
        <position position="1"/>
    </location>
</feature>
<accession>X1FRP1</accession>
<proteinExistence type="predicted"/>
<dbReference type="GO" id="GO:0003677">
    <property type="term" value="F:DNA binding"/>
    <property type="evidence" value="ECO:0007669"/>
    <property type="project" value="InterPro"/>
</dbReference>
<reference evidence="1" key="1">
    <citation type="journal article" date="2014" name="Front. Microbiol.">
        <title>High frequency of phylogenetically diverse reductive dehalogenase-homologous genes in deep subseafloor sedimentary metagenomes.</title>
        <authorList>
            <person name="Kawai M."/>
            <person name="Futagami T."/>
            <person name="Toyoda A."/>
            <person name="Takaki Y."/>
            <person name="Nishi S."/>
            <person name="Hori S."/>
            <person name="Arai W."/>
            <person name="Tsubouchi T."/>
            <person name="Morono Y."/>
            <person name="Uchiyama I."/>
            <person name="Ito T."/>
            <person name="Fujiyama A."/>
            <person name="Inagaki F."/>
            <person name="Takami H."/>
        </authorList>
    </citation>
    <scope>NUCLEOTIDE SEQUENCE</scope>
    <source>
        <strain evidence="1">Expedition CK06-06</strain>
    </source>
</reference>
<evidence type="ECO:0008006" key="2">
    <source>
        <dbReference type="Google" id="ProtNLM"/>
    </source>
</evidence>
<name>X1FRP1_9ZZZZ</name>
<dbReference type="InterPro" id="IPR011010">
    <property type="entry name" value="DNA_brk_join_enz"/>
</dbReference>
<dbReference type="AlphaFoldDB" id="X1FRP1"/>